<dbReference type="RefSeq" id="WP_137313583.1">
    <property type="nucleotide sequence ID" value="NZ_CP040017.1"/>
</dbReference>
<dbReference type="InterPro" id="IPR016163">
    <property type="entry name" value="Ald_DH_C"/>
</dbReference>
<dbReference type="EC" id="1.2.1.4" evidence="3"/>
<sequence length="527" mass="54338">MIASPTITGNSLIGGVAVKGNGSDFKAWNPGLNQHIEPAFHTADTDQIDQACRLAGAAFDTFRATTDTERAAFLETVAGQILAIGDELIERAMAETGLPRPRLEGERGRTVNQLKLFADLLREGSYRDVRIDSALPERAPPRPDLRYRLIGVGPVAVFGASNFPLAFSVAGGDTASAFAAGCPVVLKAHPAHPGTSELVGRAVAKAVELSGLPAGVFALLTGVGNAIGQELVAHPEIQAVGFTGSRFGGLALMAVAAARPQPIPVYAEMSSINPLFLLPGALKARGFDIAQQFAGSLTLGVGQFCTNPGLVLGIAGPDFDAFAHAAAAALGGVAAGTMLTAGIAGAYQQGVAALAGQGSVKTLALGAHAEGKGGAALFVTSADAFLAEKALHGEVFGPASLLVACRDVEEMRRVTTHLEGQLTATLQLEEEDYNAAAALLPALERKVGRILANGFPTGVEVSTAMVHGGPFPATSDGRSTSVGTGAILRFLRPVCYQNLPQPLLPDALRDGNPLGIWRRRDGVLGKE</sequence>
<reference evidence="3 6" key="2">
    <citation type="submission" date="2020-08" db="EMBL/GenBank/DDBJ databases">
        <title>Genomic Encyclopedia of Type Strains, Phase III (KMG-III): the genomes of soil and plant-associated and newly described type strains.</title>
        <authorList>
            <person name="Whitman W."/>
        </authorList>
    </citation>
    <scope>NUCLEOTIDE SEQUENCE [LARGE SCALE GENOMIC DNA]</scope>
    <source>
        <strain evidence="3 6">CECT 7753</strain>
    </source>
</reference>
<proteinExistence type="predicted"/>
<dbReference type="Gene3D" id="3.40.605.10">
    <property type="entry name" value="Aldehyde Dehydrogenase, Chain A, domain 1"/>
    <property type="match status" value="1"/>
</dbReference>
<dbReference type="SUPFAM" id="SSF53720">
    <property type="entry name" value="ALDH-like"/>
    <property type="match status" value="1"/>
</dbReference>
<evidence type="ECO:0000259" key="2">
    <source>
        <dbReference type="Pfam" id="PF00171"/>
    </source>
</evidence>
<organism evidence="3 6">
    <name type="scientific">Pseudoduganella umbonata</name>
    <dbReference type="NCBI Taxonomy" id="864828"/>
    <lineage>
        <taxon>Bacteria</taxon>
        <taxon>Pseudomonadati</taxon>
        <taxon>Pseudomonadota</taxon>
        <taxon>Betaproteobacteria</taxon>
        <taxon>Burkholderiales</taxon>
        <taxon>Oxalobacteraceae</taxon>
        <taxon>Telluria group</taxon>
        <taxon>Pseudoduganella</taxon>
    </lineage>
</organism>
<dbReference type="GO" id="GO:0033721">
    <property type="term" value="F:aldehyde dehydrogenase (NADP+) activity"/>
    <property type="evidence" value="ECO:0007669"/>
    <property type="project" value="UniProtKB-EC"/>
</dbReference>
<gene>
    <name evidence="4" type="ORF">FCL38_09875</name>
    <name evidence="3" type="ORF">FHS02_002372</name>
</gene>
<dbReference type="InterPro" id="IPR016162">
    <property type="entry name" value="Ald_DH_N"/>
</dbReference>
<dbReference type="EMBL" id="CP040017">
    <property type="protein sequence ID" value="QCP10704.1"/>
    <property type="molecule type" value="Genomic_DNA"/>
</dbReference>
<keyword evidence="1 3" id="KW-0560">Oxidoreductase</keyword>
<dbReference type="Proteomes" id="UP000298763">
    <property type="component" value="Chromosome"/>
</dbReference>
<evidence type="ECO:0000313" key="3">
    <source>
        <dbReference type="EMBL" id="MBB3221565.1"/>
    </source>
</evidence>
<feature type="domain" description="Aldehyde dehydrogenase" evidence="2">
    <location>
        <begin position="20"/>
        <end position="459"/>
    </location>
</feature>
<evidence type="ECO:0000256" key="1">
    <source>
        <dbReference type="ARBA" id="ARBA00023002"/>
    </source>
</evidence>
<protein>
    <submittedName>
        <fullName evidence="4">Aldehyde dehydrogenase (NADP(+))</fullName>
    </submittedName>
    <submittedName>
        <fullName evidence="3">NADP-dependent aldehyde dehydrogenase</fullName>
        <ecNumber evidence="3">1.2.1.4</ecNumber>
    </submittedName>
</protein>
<evidence type="ECO:0000313" key="6">
    <source>
        <dbReference type="Proteomes" id="UP000584325"/>
    </source>
</evidence>
<dbReference type="PANTHER" id="PTHR43353:SF3">
    <property type="entry name" value="ALDEHYDE DEHYDROGENASE-RELATED"/>
    <property type="match status" value="1"/>
</dbReference>
<dbReference type="InterPro" id="IPR015590">
    <property type="entry name" value="Aldehyde_DH_dom"/>
</dbReference>
<dbReference type="EMBL" id="JACHXS010000003">
    <property type="protein sequence ID" value="MBB3221565.1"/>
    <property type="molecule type" value="Genomic_DNA"/>
</dbReference>
<dbReference type="InterPro" id="IPR050740">
    <property type="entry name" value="Aldehyde_DH_Superfamily"/>
</dbReference>
<dbReference type="InterPro" id="IPR016161">
    <property type="entry name" value="Ald_DH/histidinol_DH"/>
</dbReference>
<keyword evidence="5" id="KW-1185">Reference proteome</keyword>
<dbReference type="OrthoDB" id="9770537at2"/>
<dbReference type="PANTHER" id="PTHR43353">
    <property type="entry name" value="SUCCINATE-SEMIALDEHYDE DEHYDROGENASE, MITOCHONDRIAL"/>
    <property type="match status" value="1"/>
</dbReference>
<name>A0A4P8HQF9_9BURK</name>
<dbReference type="Proteomes" id="UP000584325">
    <property type="component" value="Unassembled WGS sequence"/>
</dbReference>
<dbReference type="InterPro" id="IPR044151">
    <property type="entry name" value="ALDH_KGSADH"/>
</dbReference>
<dbReference type="Pfam" id="PF00171">
    <property type="entry name" value="Aldedh"/>
    <property type="match status" value="1"/>
</dbReference>
<accession>A0A4P8HQF9</accession>
<evidence type="ECO:0000313" key="4">
    <source>
        <dbReference type="EMBL" id="QCP10704.1"/>
    </source>
</evidence>
<dbReference type="CDD" id="cd07129">
    <property type="entry name" value="ALDH_KGSADH"/>
    <property type="match status" value="1"/>
</dbReference>
<dbReference type="AlphaFoldDB" id="A0A4P8HQF9"/>
<reference evidence="4 5" key="1">
    <citation type="submission" date="2019-05" db="EMBL/GenBank/DDBJ databases">
        <title>Draft Genome Sequences of Six Type Strains of the Genus Massilia.</title>
        <authorList>
            <person name="Miess H."/>
            <person name="Frediansyhah A."/>
            <person name="Gross H."/>
        </authorList>
    </citation>
    <scope>NUCLEOTIDE SEQUENCE [LARGE SCALE GENOMIC DNA]</scope>
    <source>
        <strain evidence="4 5">DSMZ 26121</strain>
    </source>
</reference>
<dbReference type="Gene3D" id="3.40.309.10">
    <property type="entry name" value="Aldehyde Dehydrogenase, Chain A, domain 2"/>
    <property type="match status" value="1"/>
</dbReference>
<evidence type="ECO:0000313" key="5">
    <source>
        <dbReference type="Proteomes" id="UP000298763"/>
    </source>
</evidence>